<keyword evidence="4 12" id="KW-0548">Nucleotidyltransferase</keyword>
<dbReference type="FunFam" id="1.10.287.690:FF:000003">
    <property type="entry name" value="DNA polymerase"/>
    <property type="match status" value="1"/>
</dbReference>
<dbReference type="Pfam" id="PF08996">
    <property type="entry name" value="zf-DNA_Pol"/>
    <property type="match status" value="1"/>
</dbReference>
<dbReference type="InterPro" id="IPR043502">
    <property type="entry name" value="DNA/RNA_pol_sf"/>
</dbReference>
<dbReference type="InterPro" id="IPR012337">
    <property type="entry name" value="RNaseH-like_sf"/>
</dbReference>
<evidence type="ECO:0000256" key="7">
    <source>
        <dbReference type="ARBA" id="ARBA00022771"/>
    </source>
</evidence>
<evidence type="ECO:0000256" key="2">
    <source>
        <dbReference type="ARBA" id="ARBA00005755"/>
    </source>
</evidence>
<sequence length="1528" mass="173288">MAPVSNPDKDADGGDVDDGATCGLAASRSRREKKEKAGRKSALEQLKKAKKGEKVKYEVKEIESVYEEVDEDQYSRMVRERQDDDWIIDDDGTGYVEDGREIFDEDLENTASDKSSKNNSGAKGIEGKNAKRSSVTKPNSIKSMFMNSNVKKPAEKNVDLSKDDLLGDILEDLHSEKSVLLTPPPVITLKKKKALGSPMNPFSVQTQTPKESPVAPPSKPKHAVIRPPPSDLAPKPESKPKSKPASSIHPQKPKVEEHEEACDSLDFDEVDFDEPMELENEQQEKTQVKSETKTETTPGVKIEPKTEPADEVLISGMVGGSCWEKMEKTEVDESPMEVQVDSSQLPMVEGADGEMVLRFYWLDAFEDQFNQPGVVYLFGKVWIESAKAHVSCCVAVKNIERTMHFFPRERKVNLATGEETDIPVGMMDVYQEFNSLSEKYKIMKFKSKKVEKNYAFEIPDVPSQCEYLEVRYSAEMPQLPSDLKGSTFSHVFGTNTSSLEHFLLSRKIRGPCWLDIKTPQLCTQPMSWCKVEAIALKSDLISVMKDLPPPPLVVMSISLKTVPNPKTHHNEIVSLAALIHYKFPLDKAPPRVPYQDHFCVVNKPTDCIYPYDFKDAVKKKNGIVEIAATERTLLGFFLAKLHKIDPDVLVGHDIVGFDLEVLLQRINVCKVPFWSKIGRLRRANMPKLGGRGRFAEKSAACGRLVCDVEISAKELIRCKSYHLTELAAQILKAERAVVPTENIRNFYSDSPHLLYLLELTWMDAKLILQIMCELNVLPLALQITNIAGNVLSRTLMGGRSERNEYLLLHAFHEKNYIVPDKQFMKKPQHEPGEDDDVDAGKSKSGTVRKKAAYAGGLVLEPKIGFYDKFILLLDFNSLYPSIIQEFNICFTTVQREASSSRKKTEDEGADEIPELPDPDLEMGILPREIRKLVERRRQVKQLMKQPDLNSDLYLQYDIRQKALKLTANSMYGCLGFSYSRFYAKPLAALVTHKGREILMHTKDMVQKMNLDVIYGDTDSIMINTNSSNLDEVFKLGNKVKNEVNKLYRLLELDIDGVFKSLLLLKKKKYAALMVEPQGEGRYTTKQELKGLDIVRRDWCDLAKECGNYVIGQILSDQNRDTILENIQQHLMEVGEKVAQGSVPLNMFEIHKALTKDPQDYPDKKSLPHVHVALWINSQGGRKVKAGDTVSYIICQDGSNLAASQRAYAPEQLQKQPGLNLDTQYYLAQQVHPVVGRICEPIEGIDAVLIASWLGLDPGQFRAQQRQQREEESDGFLGVPAQLTDEERYRDCERFSFTCPKCGTENIYDSVFEGTGNVMEPGLLRCCHVPCNASPLHHAVQISNKLLLDIRRHVRKYCSGWLQCEDLACGTRTRRLPVAFSRSGPICPVCCKSTLKPEYSEKALYNQLSFYRFIFDWEHATTKLLQGEERREKARSMTTSVAFKLLLFSIRSPYNDWRKKKKEKKNEEEDEVVEKKTEEEDERAKMKKHFHEEKEVYKKLKMVVDRVLASSSYSEVNLAKLFQAFTSLK</sequence>
<evidence type="ECO:0000259" key="14">
    <source>
        <dbReference type="Pfam" id="PF00136"/>
    </source>
</evidence>
<dbReference type="GO" id="GO:0005658">
    <property type="term" value="C:alpha DNA polymerase:primase complex"/>
    <property type="evidence" value="ECO:0007669"/>
    <property type="project" value="TreeGrafter"/>
</dbReference>
<accession>A0AAD5APK7</accession>
<dbReference type="InterPro" id="IPR015088">
    <property type="entry name" value="Znf_DNA-dir_DNA_pol_B_alpha"/>
</dbReference>
<evidence type="ECO:0000259" key="15">
    <source>
        <dbReference type="Pfam" id="PF03104"/>
    </source>
</evidence>
<evidence type="ECO:0000256" key="13">
    <source>
        <dbReference type="SAM" id="MobiDB-lite"/>
    </source>
</evidence>
<dbReference type="InterPro" id="IPR017964">
    <property type="entry name" value="DNA-dir_DNA_pol_B_CS"/>
</dbReference>
<feature type="region of interest" description="Disordered" evidence="13">
    <location>
        <begin position="192"/>
        <end position="261"/>
    </location>
</feature>
<evidence type="ECO:0000256" key="10">
    <source>
        <dbReference type="ARBA" id="ARBA00023125"/>
    </source>
</evidence>
<keyword evidence="8" id="KW-0862">Zinc</keyword>
<feature type="domain" description="DNA polymerase alpha catalytic subunit N-terminal" evidence="17">
    <location>
        <begin position="43"/>
        <end position="104"/>
    </location>
</feature>
<dbReference type="SUPFAM" id="SSF56672">
    <property type="entry name" value="DNA/RNA polymerases"/>
    <property type="match status" value="1"/>
</dbReference>
<reference evidence="18" key="1">
    <citation type="submission" date="2018-07" db="EMBL/GenBank/DDBJ databases">
        <title>Comparative genomics of catfishes provides insights into carnivory and benthic adaptation.</title>
        <authorList>
            <person name="Zhang Y."/>
            <person name="Wang D."/>
            <person name="Peng Z."/>
            <person name="Zheng S."/>
            <person name="Shao F."/>
            <person name="Tao W."/>
        </authorList>
    </citation>
    <scope>NUCLEOTIDE SEQUENCE</scope>
    <source>
        <strain evidence="18">Chongqing</strain>
    </source>
</reference>
<keyword evidence="9 12" id="KW-0239">DNA-directed DNA polymerase</keyword>
<feature type="compositionally biased region" description="Polar residues" evidence="13">
    <location>
        <begin position="200"/>
        <end position="210"/>
    </location>
</feature>
<feature type="region of interest" description="Disordered" evidence="13">
    <location>
        <begin position="87"/>
        <end position="160"/>
    </location>
</feature>
<keyword evidence="7" id="KW-0863">Zinc-finger</keyword>
<organism evidence="18 19">
    <name type="scientific">Silurus asotus</name>
    <name type="common">Amur catfish</name>
    <name type="synonym">Parasilurus asotus</name>
    <dbReference type="NCBI Taxonomy" id="30991"/>
    <lineage>
        <taxon>Eukaryota</taxon>
        <taxon>Metazoa</taxon>
        <taxon>Chordata</taxon>
        <taxon>Craniata</taxon>
        <taxon>Vertebrata</taxon>
        <taxon>Euteleostomi</taxon>
        <taxon>Actinopterygii</taxon>
        <taxon>Neopterygii</taxon>
        <taxon>Teleostei</taxon>
        <taxon>Ostariophysi</taxon>
        <taxon>Siluriformes</taxon>
        <taxon>Siluridae</taxon>
        <taxon>Silurus</taxon>
    </lineage>
</organism>
<feature type="region of interest" description="Disordered" evidence="13">
    <location>
        <begin position="1"/>
        <end position="53"/>
    </location>
</feature>
<dbReference type="Gene3D" id="2.40.50.730">
    <property type="match status" value="1"/>
</dbReference>
<dbReference type="Gene3D" id="1.10.287.690">
    <property type="entry name" value="Helix hairpin bin"/>
    <property type="match status" value="1"/>
</dbReference>
<dbReference type="FunFam" id="3.30.420.10:FF:000018">
    <property type="entry name" value="DNA polymerase"/>
    <property type="match status" value="1"/>
</dbReference>
<dbReference type="GO" id="GO:0003887">
    <property type="term" value="F:DNA-directed DNA polymerase activity"/>
    <property type="evidence" value="ECO:0007669"/>
    <property type="project" value="UniProtKB-KW"/>
</dbReference>
<name>A0AAD5APK7_SILAS</name>
<dbReference type="FunFam" id="3.90.1600.10:FF:000022">
    <property type="entry name" value="DNA polymerase"/>
    <property type="match status" value="1"/>
</dbReference>
<feature type="domain" description="DNA-directed DNA polymerase family B multifunctional" evidence="14">
    <location>
        <begin position="791"/>
        <end position="1241"/>
    </location>
</feature>
<proteinExistence type="inferred from homology"/>
<dbReference type="FunFam" id="3.30.70.2820:FF:000001">
    <property type="entry name" value="DNA polymerase"/>
    <property type="match status" value="1"/>
</dbReference>
<dbReference type="PANTHER" id="PTHR45861">
    <property type="entry name" value="DNA POLYMERASE ALPHA CATALYTIC SUBUNIT"/>
    <property type="match status" value="1"/>
</dbReference>
<dbReference type="Gene3D" id="3.30.70.2820">
    <property type="match status" value="1"/>
</dbReference>
<dbReference type="GO" id="GO:0006272">
    <property type="term" value="P:leading strand elongation"/>
    <property type="evidence" value="ECO:0007669"/>
    <property type="project" value="TreeGrafter"/>
</dbReference>
<dbReference type="NCBIfam" id="TIGR00592">
    <property type="entry name" value="pol2"/>
    <property type="match status" value="1"/>
</dbReference>
<comment type="similarity">
    <text evidence="2 12">Belongs to the DNA polymerase type-B family.</text>
</comment>
<evidence type="ECO:0000313" key="18">
    <source>
        <dbReference type="EMBL" id="KAI5620026.1"/>
    </source>
</evidence>
<feature type="compositionally biased region" description="Basic and acidic residues" evidence="13">
    <location>
        <begin position="1472"/>
        <end position="1484"/>
    </location>
</feature>
<dbReference type="FunFam" id="1.10.3200.20:FF:000001">
    <property type="entry name" value="DNA polymerase"/>
    <property type="match status" value="1"/>
</dbReference>
<feature type="compositionally biased region" description="Polar residues" evidence="13">
    <location>
        <begin position="109"/>
        <end position="121"/>
    </location>
</feature>
<feature type="region of interest" description="Disordered" evidence="13">
    <location>
        <begin position="1458"/>
        <end position="1484"/>
    </location>
</feature>
<keyword evidence="19" id="KW-1185">Reference proteome</keyword>
<dbReference type="FunFam" id="3.90.1600.10:FF:000023">
    <property type="entry name" value="DNA polymerase"/>
    <property type="match status" value="1"/>
</dbReference>
<comment type="subcellular location">
    <subcellularLocation>
        <location evidence="1">Nucleus</location>
    </subcellularLocation>
</comment>
<dbReference type="Pfam" id="PF00136">
    <property type="entry name" value="DNA_pol_B"/>
    <property type="match status" value="1"/>
</dbReference>
<dbReference type="Pfam" id="PF03104">
    <property type="entry name" value="DNA_pol_B_exo1"/>
    <property type="match status" value="1"/>
</dbReference>
<feature type="compositionally biased region" description="Basic residues" evidence="13">
    <location>
        <begin position="28"/>
        <end position="39"/>
    </location>
</feature>
<dbReference type="PROSITE" id="PS00116">
    <property type="entry name" value="DNA_POLYMERASE_B"/>
    <property type="match status" value="1"/>
</dbReference>
<feature type="domain" description="DNA-directed DNA polymerase family B exonuclease" evidence="15">
    <location>
        <begin position="490"/>
        <end position="725"/>
    </location>
</feature>
<evidence type="ECO:0000256" key="5">
    <source>
        <dbReference type="ARBA" id="ARBA00022705"/>
    </source>
</evidence>
<keyword evidence="11" id="KW-0539">Nucleus</keyword>
<evidence type="ECO:0000256" key="12">
    <source>
        <dbReference type="RuleBase" id="RU000442"/>
    </source>
</evidence>
<feature type="region of interest" description="Disordered" evidence="13">
    <location>
        <begin position="278"/>
        <end position="303"/>
    </location>
</feature>
<dbReference type="GO" id="GO:0003688">
    <property type="term" value="F:DNA replication origin binding"/>
    <property type="evidence" value="ECO:0007669"/>
    <property type="project" value="TreeGrafter"/>
</dbReference>
<dbReference type="EMBL" id="MU551652">
    <property type="protein sequence ID" value="KAI5620026.1"/>
    <property type="molecule type" value="Genomic_DNA"/>
</dbReference>
<dbReference type="GO" id="GO:0003682">
    <property type="term" value="F:chromatin binding"/>
    <property type="evidence" value="ECO:0007669"/>
    <property type="project" value="TreeGrafter"/>
</dbReference>
<evidence type="ECO:0000313" key="19">
    <source>
        <dbReference type="Proteomes" id="UP001205998"/>
    </source>
</evidence>
<dbReference type="SMART" id="SM00486">
    <property type="entry name" value="POLBc"/>
    <property type="match status" value="1"/>
</dbReference>
<dbReference type="InterPro" id="IPR042087">
    <property type="entry name" value="DNA_pol_B_thumb"/>
</dbReference>
<feature type="compositionally biased region" description="Basic and acidic residues" evidence="13">
    <location>
        <begin position="282"/>
        <end position="294"/>
    </location>
</feature>
<keyword evidence="3 12" id="KW-0808">Transferase</keyword>
<dbReference type="Gene3D" id="1.10.3200.20">
    <property type="entry name" value="DNA Polymerase alpha, zinc finger"/>
    <property type="match status" value="1"/>
</dbReference>
<dbReference type="InterPro" id="IPR036397">
    <property type="entry name" value="RNaseH_sf"/>
</dbReference>
<evidence type="ECO:0000256" key="6">
    <source>
        <dbReference type="ARBA" id="ARBA00022723"/>
    </source>
</evidence>
<dbReference type="GO" id="GO:0008270">
    <property type="term" value="F:zinc ion binding"/>
    <property type="evidence" value="ECO:0007669"/>
    <property type="project" value="UniProtKB-KW"/>
</dbReference>
<dbReference type="Gene3D" id="1.10.132.60">
    <property type="entry name" value="DNA polymerase family B, C-terminal domain"/>
    <property type="match status" value="1"/>
</dbReference>
<dbReference type="FunFam" id="1.10.132.60:FF:000006">
    <property type="entry name" value="DNA polymerase"/>
    <property type="match status" value="1"/>
</dbReference>
<keyword evidence="10 12" id="KW-0238">DNA-binding</keyword>
<evidence type="ECO:0000256" key="9">
    <source>
        <dbReference type="ARBA" id="ARBA00022932"/>
    </source>
</evidence>
<evidence type="ECO:0000259" key="16">
    <source>
        <dbReference type="Pfam" id="PF08996"/>
    </source>
</evidence>
<dbReference type="GO" id="GO:0000166">
    <property type="term" value="F:nucleotide binding"/>
    <property type="evidence" value="ECO:0007669"/>
    <property type="project" value="InterPro"/>
</dbReference>
<dbReference type="Gene3D" id="3.30.420.10">
    <property type="entry name" value="Ribonuclease H-like superfamily/Ribonuclease H"/>
    <property type="match status" value="1"/>
</dbReference>
<dbReference type="PRINTS" id="PR00106">
    <property type="entry name" value="DNAPOLB"/>
</dbReference>
<feature type="domain" description="Zinc finger DNA-directed DNA polymerase family B alpha" evidence="16">
    <location>
        <begin position="1281"/>
        <end position="1439"/>
    </location>
</feature>
<dbReference type="Gene3D" id="3.90.1600.10">
    <property type="entry name" value="Palm domain of DNA polymerase"/>
    <property type="match status" value="1"/>
</dbReference>
<comment type="caution">
    <text evidence="18">The sequence shown here is derived from an EMBL/GenBank/DDBJ whole genome shotgun (WGS) entry which is preliminary data.</text>
</comment>
<dbReference type="SUPFAM" id="SSF53098">
    <property type="entry name" value="Ribonuclease H-like"/>
    <property type="match status" value="1"/>
</dbReference>
<dbReference type="SUPFAM" id="SSF90234">
    <property type="entry name" value="Zinc finger domain of DNA polymerase-alpha"/>
    <property type="match status" value="1"/>
</dbReference>
<dbReference type="InterPro" id="IPR045846">
    <property type="entry name" value="POLBc_alpha"/>
</dbReference>
<keyword evidence="6" id="KW-0479">Metal-binding</keyword>
<dbReference type="CDD" id="cd05532">
    <property type="entry name" value="POLBc_alpha"/>
    <property type="match status" value="1"/>
</dbReference>
<dbReference type="InterPro" id="IPR006133">
    <property type="entry name" value="DNA-dir_DNA_pol_B_exonuc"/>
</dbReference>
<dbReference type="EC" id="2.7.7.7" evidence="12"/>
<dbReference type="InterPro" id="IPR024647">
    <property type="entry name" value="DNA_pol_a_cat_su_N"/>
</dbReference>
<comment type="catalytic activity">
    <reaction evidence="12">
        <text>DNA(n) + a 2'-deoxyribonucleoside 5'-triphosphate = DNA(n+1) + diphosphate</text>
        <dbReference type="Rhea" id="RHEA:22508"/>
        <dbReference type="Rhea" id="RHEA-COMP:17339"/>
        <dbReference type="Rhea" id="RHEA-COMP:17340"/>
        <dbReference type="ChEBI" id="CHEBI:33019"/>
        <dbReference type="ChEBI" id="CHEBI:61560"/>
        <dbReference type="ChEBI" id="CHEBI:173112"/>
        <dbReference type="EC" id="2.7.7.7"/>
    </reaction>
</comment>
<dbReference type="Pfam" id="PF12254">
    <property type="entry name" value="DNA_pol_alpha_N"/>
    <property type="match status" value="1"/>
</dbReference>
<dbReference type="CDD" id="cd05776">
    <property type="entry name" value="DNA_polB_alpha_exo"/>
    <property type="match status" value="1"/>
</dbReference>
<dbReference type="InterPro" id="IPR038256">
    <property type="entry name" value="Pol_alpha_znc_sf"/>
</dbReference>
<gene>
    <name evidence="18" type="ORF">C0J50_20331</name>
</gene>
<keyword evidence="5 12" id="KW-0235">DNA replication</keyword>
<dbReference type="GO" id="GO:0006273">
    <property type="term" value="P:lagging strand elongation"/>
    <property type="evidence" value="ECO:0007669"/>
    <property type="project" value="TreeGrafter"/>
</dbReference>
<protein>
    <recommendedName>
        <fullName evidence="12">DNA polymerase</fullName>
        <ecNumber evidence="12">2.7.7.7</ecNumber>
    </recommendedName>
</protein>
<dbReference type="GO" id="GO:1902975">
    <property type="term" value="P:mitotic DNA replication initiation"/>
    <property type="evidence" value="ECO:0007669"/>
    <property type="project" value="InterPro"/>
</dbReference>
<dbReference type="PANTHER" id="PTHR45861:SF1">
    <property type="entry name" value="DNA POLYMERASE ALPHA CATALYTIC SUBUNIT"/>
    <property type="match status" value="1"/>
</dbReference>
<dbReference type="Proteomes" id="UP001205998">
    <property type="component" value="Unassembled WGS sequence"/>
</dbReference>
<dbReference type="InterPro" id="IPR006134">
    <property type="entry name" value="DNA-dir_DNA_pol_B_multi_dom"/>
</dbReference>
<dbReference type="InterPro" id="IPR006172">
    <property type="entry name" value="DNA-dir_DNA_pol_B"/>
</dbReference>
<feature type="compositionally biased region" description="Polar residues" evidence="13">
    <location>
        <begin position="132"/>
        <end position="150"/>
    </location>
</feature>
<dbReference type="InterPro" id="IPR023211">
    <property type="entry name" value="DNA_pol_palm_dom_sf"/>
</dbReference>
<feature type="compositionally biased region" description="Basic and acidic residues" evidence="13">
    <location>
        <begin position="41"/>
        <end position="53"/>
    </location>
</feature>
<evidence type="ECO:0000256" key="4">
    <source>
        <dbReference type="ARBA" id="ARBA00022695"/>
    </source>
</evidence>
<evidence type="ECO:0000256" key="1">
    <source>
        <dbReference type="ARBA" id="ARBA00004123"/>
    </source>
</evidence>
<evidence type="ECO:0000256" key="11">
    <source>
        <dbReference type="ARBA" id="ARBA00023242"/>
    </source>
</evidence>
<evidence type="ECO:0000256" key="3">
    <source>
        <dbReference type="ARBA" id="ARBA00022679"/>
    </source>
</evidence>
<evidence type="ECO:0000259" key="17">
    <source>
        <dbReference type="Pfam" id="PF12254"/>
    </source>
</evidence>
<dbReference type="GO" id="GO:0003697">
    <property type="term" value="F:single-stranded DNA binding"/>
    <property type="evidence" value="ECO:0007669"/>
    <property type="project" value="TreeGrafter"/>
</dbReference>
<evidence type="ECO:0000256" key="8">
    <source>
        <dbReference type="ARBA" id="ARBA00022833"/>
    </source>
</evidence>